<dbReference type="GO" id="GO:0006412">
    <property type="term" value="P:translation"/>
    <property type="evidence" value="ECO:0007669"/>
    <property type="project" value="InterPro"/>
</dbReference>
<comment type="similarity">
    <text evidence="1 6">Belongs to the bacterial ribosomal protein bL20 family.</text>
</comment>
<evidence type="ECO:0000256" key="1">
    <source>
        <dbReference type="ARBA" id="ARBA00007698"/>
    </source>
</evidence>
<dbReference type="Proteomes" id="UP000747074">
    <property type="component" value="Unassembled WGS sequence"/>
</dbReference>
<dbReference type="CDD" id="cd07026">
    <property type="entry name" value="Ribosomal_L20"/>
    <property type="match status" value="1"/>
</dbReference>
<keyword evidence="4 6" id="KW-0689">Ribosomal protein</keyword>
<dbReference type="FunFam" id="1.10.1900.20:FF:000001">
    <property type="entry name" value="50S ribosomal protein L20"/>
    <property type="match status" value="1"/>
</dbReference>
<dbReference type="GO" id="GO:1990904">
    <property type="term" value="C:ribonucleoprotein complex"/>
    <property type="evidence" value="ECO:0007669"/>
    <property type="project" value="UniProtKB-KW"/>
</dbReference>
<dbReference type="InterPro" id="IPR049946">
    <property type="entry name" value="RIBOSOMAL_L20_CS"/>
</dbReference>
<dbReference type="PRINTS" id="PR00062">
    <property type="entry name" value="RIBOSOMALL20"/>
</dbReference>
<reference evidence="7" key="1">
    <citation type="journal article" date="2021" name="PeerJ">
        <title>Extensive microbial diversity within the chicken gut microbiome revealed by metagenomics and culture.</title>
        <authorList>
            <person name="Gilroy R."/>
            <person name="Ravi A."/>
            <person name="Getino M."/>
            <person name="Pursley I."/>
            <person name="Horton D.L."/>
            <person name="Alikhan N.F."/>
            <person name="Baker D."/>
            <person name="Gharbi K."/>
            <person name="Hall N."/>
            <person name="Watson M."/>
            <person name="Adriaenssens E.M."/>
            <person name="Foster-Nyarko E."/>
            <person name="Jarju S."/>
            <person name="Secka A."/>
            <person name="Antonio M."/>
            <person name="Oren A."/>
            <person name="Chaudhuri R.R."/>
            <person name="La Ragione R."/>
            <person name="Hildebrand F."/>
            <person name="Pallen M.J."/>
        </authorList>
    </citation>
    <scope>NUCLEOTIDE SEQUENCE</scope>
    <source>
        <strain evidence="7">CHK154-13316</strain>
    </source>
</reference>
<gene>
    <name evidence="7" type="primary">rplT</name>
    <name evidence="7" type="ORF">K8V07_08630</name>
</gene>
<evidence type="ECO:0000313" key="8">
    <source>
        <dbReference type="Proteomes" id="UP000747074"/>
    </source>
</evidence>
<sequence>NVWTVAKNTWEKGLTYAFRDRRNKKRNFRALWIQRINAAARLEGMSYSKLMGGLHKAGIEINRKVLADLAMNHPEAFKAVVAKAKAA</sequence>
<accession>A0A921I663</accession>
<dbReference type="SUPFAM" id="SSF74731">
    <property type="entry name" value="Ribosomal protein L20"/>
    <property type="match status" value="1"/>
</dbReference>
<dbReference type="PANTHER" id="PTHR10986">
    <property type="entry name" value="39S RIBOSOMAL PROTEIN L20"/>
    <property type="match status" value="1"/>
</dbReference>
<comment type="function">
    <text evidence="6">Binds directly to 23S ribosomal RNA and is necessary for the in vitro assembly process of the 50S ribosomal subunit. It is not involved in the protein synthesizing functions of that subunit.</text>
</comment>
<dbReference type="Gene3D" id="1.10.1900.20">
    <property type="entry name" value="Ribosomal protein L20"/>
    <property type="match status" value="1"/>
</dbReference>
<name>A0A921I663_9BACE</name>
<dbReference type="PROSITE" id="PS00937">
    <property type="entry name" value="RIBOSOMAL_L20"/>
    <property type="match status" value="1"/>
</dbReference>
<evidence type="ECO:0000256" key="2">
    <source>
        <dbReference type="ARBA" id="ARBA00022730"/>
    </source>
</evidence>
<keyword evidence="5 6" id="KW-0687">Ribonucleoprotein</keyword>
<comment type="caution">
    <text evidence="7">The sequence shown here is derived from an EMBL/GenBank/DDBJ whole genome shotgun (WGS) entry which is preliminary data.</text>
</comment>
<organism evidence="7 8">
    <name type="scientific">Bacteroides xylanisolvens</name>
    <dbReference type="NCBI Taxonomy" id="371601"/>
    <lineage>
        <taxon>Bacteria</taxon>
        <taxon>Pseudomonadati</taxon>
        <taxon>Bacteroidota</taxon>
        <taxon>Bacteroidia</taxon>
        <taxon>Bacteroidales</taxon>
        <taxon>Bacteroidaceae</taxon>
        <taxon>Bacteroides</taxon>
    </lineage>
</organism>
<reference evidence="7" key="2">
    <citation type="submission" date="2021-09" db="EMBL/GenBank/DDBJ databases">
        <authorList>
            <person name="Gilroy R."/>
        </authorList>
    </citation>
    <scope>NUCLEOTIDE SEQUENCE</scope>
    <source>
        <strain evidence="7">CHK154-13316</strain>
    </source>
</reference>
<dbReference type="Gene3D" id="6.10.160.10">
    <property type="match status" value="1"/>
</dbReference>
<dbReference type="GO" id="GO:0019843">
    <property type="term" value="F:rRNA binding"/>
    <property type="evidence" value="ECO:0007669"/>
    <property type="project" value="UniProtKB-KW"/>
</dbReference>
<keyword evidence="2 6" id="KW-0699">rRNA-binding</keyword>
<dbReference type="InterPro" id="IPR035566">
    <property type="entry name" value="Ribosomal_protein_bL20_C"/>
</dbReference>
<evidence type="ECO:0000256" key="5">
    <source>
        <dbReference type="ARBA" id="ARBA00023274"/>
    </source>
</evidence>
<dbReference type="GO" id="GO:0003735">
    <property type="term" value="F:structural constituent of ribosome"/>
    <property type="evidence" value="ECO:0007669"/>
    <property type="project" value="InterPro"/>
</dbReference>
<evidence type="ECO:0000256" key="3">
    <source>
        <dbReference type="ARBA" id="ARBA00022884"/>
    </source>
</evidence>
<dbReference type="Pfam" id="PF00453">
    <property type="entry name" value="Ribosomal_L20"/>
    <property type="match status" value="1"/>
</dbReference>
<feature type="non-terminal residue" evidence="7">
    <location>
        <position position="1"/>
    </location>
</feature>
<dbReference type="EMBL" id="DYVL01000108">
    <property type="protein sequence ID" value="HJG11980.1"/>
    <property type="molecule type" value="Genomic_DNA"/>
</dbReference>
<evidence type="ECO:0000256" key="4">
    <source>
        <dbReference type="ARBA" id="ARBA00022980"/>
    </source>
</evidence>
<dbReference type="InterPro" id="IPR005813">
    <property type="entry name" value="Ribosomal_bL20"/>
</dbReference>
<keyword evidence="3 6" id="KW-0694">RNA-binding</keyword>
<evidence type="ECO:0000256" key="6">
    <source>
        <dbReference type="RuleBase" id="RU000560"/>
    </source>
</evidence>
<protein>
    <recommendedName>
        <fullName evidence="6">50S ribosomal protein L20</fullName>
    </recommendedName>
</protein>
<proteinExistence type="inferred from homology"/>
<evidence type="ECO:0000313" key="7">
    <source>
        <dbReference type="EMBL" id="HJG11980.1"/>
    </source>
</evidence>
<dbReference type="GO" id="GO:0005840">
    <property type="term" value="C:ribosome"/>
    <property type="evidence" value="ECO:0007669"/>
    <property type="project" value="UniProtKB-KW"/>
</dbReference>
<dbReference type="NCBIfam" id="TIGR01032">
    <property type="entry name" value="rplT_bact"/>
    <property type="match status" value="1"/>
</dbReference>
<dbReference type="AlphaFoldDB" id="A0A921I663"/>